<evidence type="ECO:0000259" key="2">
    <source>
        <dbReference type="Pfam" id="PF13843"/>
    </source>
</evidence>
<accession>A0A9J6DQH3</accession>
<reference evidence="5" key="1">
    <citation type="journal article" date="2020" name="Cell">
        <title>Large-Scale Comparative Analyses of Tick Genomes Elucidate Their Genetic Diversity and Vector Capacities.</title>
        <authorList>
            <consortium name="Tick Genome and Microbiome Consortium (TIGMIC)"/>
            <person name="Jia N."/>
            <person name="Wang J."/>
            <person name="Shi W."/>
            <person name="Du L."/>
            <person name="Sun Y."/>
            <person name="Zhan W."/>
            <person name="Jiang J.F."/>
            <person name="Wang Q."/>
            <person name="Zhang B."/>
            <person name="Ji P."/>
            <person name="Bell-Sakyi L."/>
            <person name="Cui X.M."/>
            <person name="Yuan T.T."/>
            <person name="Jiang B.G."/>
            <person name="Yang W.F."/>
            <person name="Lam T.T."/>
            <person name="Chang Q.C."/>
            <person name="Ding S.J."/>
            <person name="Wang X.J."/>
            <person name="Zhu J.G."/>
            <person name="Ruan X.D."/>
            <person name="Zhao L."/>
            <person name="Wei J.T."/>
            <person name="Ye R.Z."/>
            <person name="Que T.C."/>
            <person name="Du C.H."/>
            <person name="Zhou Y.H."/>
            <person name="Cheng J.X."/>
            <person name="Dai P.F."/>
            <person name="Guo W.B."/>
            <person name="Han X.H."/>
            <person name="Huang E.J."/>
            <person name="Li L.F."/>
            <person name="Wei W."/>
            <person name="Gao Y.C."/>
            <person name="Liu J.Z."/>
            <person name="Shao H.Z."/>
            <person name="Wang X."/>
            <person name="Wang C.C."/>
            <person name="Yang T.C."/>
            <person name="Huo Q.B."/>
            <person name="Li W."/>
            <person name="Chen H.Y."/>
            <person name="Chen S.E."/>
            <person name="Zhou L.G."/>
            <person name="Ni X.B."/>
            <person name="Tian J.H."/>
            <person name="Sheng Y."/>
            <person name="Liu T."/>
            <person name="Pan Y.S."/>
            <person name="Xia L.Y."/>
            <person name="Li J."/>
            <person name="Zhao F."/>
            <person name="Cao W.C."/>
        </authorList>
    </citation>
    <scope>NUCLEOTIDE SEQUENCE</scope>
    <source>
        <strain evidence="5">Rmic-2018</strain>
    </source>
</reference>
<feature type="compositionally biased region" description="Low complexity" evidence="1">
    <location>
        <begin position="21"/>
        <end position="44"/>
    </location>
</feature>
<feature type="domain" description="PiggyBac transposable element-derived protein" evidence="2">
    <location>
        <begin position="106"/>
        <end position="473"/>
    </location>
</feature>
<feature type="compositionally biased region" description="Basic and acidic residues" evidence="1">
    <location>
        <begin position="78"/>
        <end position="87"/>
    </location>
</feature>
<evidence type="ECO:0000259" key="3">
    <source>
        <dbReference type="Pfam" id="PF18016"/>
    </source>
</evidence>
<name>A0A9J6DQH3_RHIMP</name>
<organism evidence="5 6">
    <name type="scientific">Rhipicephalus microplus</name>
    <name type="common">Cattle tick</name>
    <name type="synonym">Boophilus microplus</name>
    <dbReference type="NCBI Taxonomy" id="6941"/>
    <lineage>
        <taxon>Eukaryota</taxon>
        <taxon>Metazoa</taxon>
        <taxon>Ecdysozoa</taxon>
        <taxon>Arthropoda</taxon>
        <taxon>Chelicerata</taxon>
        <taxon>Arachnida</taxon>
        <taxon>Acari</taxon>
        <taxon>Parasitiformes</taxon>
        <taxon>Ixodida</taxon>
        <taxon>Ixodoidea</taxon>
        <taxon>Ixodidae</taxon>
        <taxon>Rhipicephalinae</taxon>
        <taxon>Rhipicephalus</taxon>
        <taxon>Boophilus</taxon>
    </lineage>
</organism>
<dbReference type="InterPro" id="IPR041418">
    <property type="entry name" value="SAM_3"/>
</dbReference>
<protein>
    <recommendedName>
        <fullName evidence="7">Tick transposon</fullName>
    </recommendedName>
</protein>
<dbReference type="Pfam" id="PF18016">
    <property type="entry name" value="SAM_3"/>
    <property type="match status" value="1"/>
</dbReference>
<dbReference type="PANTHER" id="PTHR46599">
    <property type="entry name" value="PIGGYBAC TRANSPOSABLE ELEMENT-DERIVED PROTEIN 4"/>
    <property type="match status" value="1"/>
</dbReference>
<dbReference type="Pfam" id="PF25416">
    <property type="entry name" value="GRHL1_C"/>
    <property type="match status" value="1"/>
</dbReference>
<evidence type="ECO:0000256" key="1">
    <source>
        <dbReference type="SAM" id="MobiDB-lite"/>
    </source>
</evidence>
<dbReference type="PANTHER" id="PTHR46599:SF3">
    <property type="entry name" value="PIGGYBAC TRANSPOSABLE ELEMENT-DERIVED PROTEIN 4"/>
    <property type="match status" value="1"/>
</dbReference>
<dbReference type="Pfam" id="PF13843">
    <property type="entry name" value="DDE_Tnp_1_7"/>
    <property type="match status" value="1"/>
</dbReference>
<dbReference type="InterPro" id="IPR057520">
    <property type="entry name" value="GRHL1/CP2_C"/>
</dbReference>
<dbReference type="VEuPathDB" id="VectorBase:LOC119167405"/>
<reference evidence="5" key="2">
    <citation type="submission" date="2021-09" db="EMBL/GenBank/DDBJ databases">
        <authorList>
            <person name="Jia N."/>
            <person name="Wang J."/>
            <person name="Shi W."/>
            <person name="Du L."/>
            <person name="Sun Y."/>
            <person name="Zhan W."/>
            <person name="Jiang J."/>
            <person name="Wang Q."/>
            <person name="Zhang B."/>
            <person name="Ji P."/>
            <person name="Sakyi L.B."/>
            <person name="Cui X."/>
            <person name="Yuan T."/>
            <person name="Jiang B."/>
            <person name="Yang W."/>
            <person name="Lam T.T.-Y."/>
            <person name="Chang Q."/>
            <person name="Ding S."/>
            <person name="Wang X."/>
            <person name="Zhu J."/>
            <person name="Ruan X."/>
            <person name="Zhao L."/>
            <person name="Wei J."/>
            <person name="Que T."/>
            <person name="Du C."/>
            <person name="Cheng J."/>
            <person name="Dai P."/>
            <person name="Han X."/>
            <person name="Huang E."/>
            <person name="Gao Y."/>
            <person name="Liu J."/>
            <person name="Shao H."/>
            <person name="Ye R."/>
            <person name="Li L."/>
            <person name="Wei W."/>
            <person name="Wang X."/>
            <person name="Wang C."/>
            <person name="Huo Q."/>
            <person name="Li W."/>
            <person name="Guo W."/>
            <person name="Chen H."/>
            <person name="Chen S."/>
            <person name="Zhou L."/>
            <person name="Zhou L."/>
            <person name="Ni X."/>
            <person name="Tian J."/>
            <person name="Zhou Y."/>
            <person name="Sheng Y."/>
            <person name="Liu T."/>
            <person name="Pan Y."/>
            <person name="Xia L."/>
            <person name="Li J."/>
            <person name="Zhao F."/>
            <person name="Cao W."/>
        </authorList>
    </citation>
    <scope>NUCLEOTIDE SEQUENCE</scope>
    <source>
        <strain evidence="5">Rmic-2018</strain>
        <tissue evidence="5">Larvae</tissue>
    </source>
</reference>
<feature type="domain" description="SAM" evidence="3">
    <location>
        <begin position="543"/>
        <end position="571"/>
    </location>
</feature>
<evidence type="ECO:0000313" key="6">
    <source>
        <dbReference type="Proteomes" id="UP000821866"/>
    </source>
</evidence>
<evidence type="ECO:0008006" key="7">
    <source>
        <dbReference type="Google" id="ProtNLM"/>
    </source>
</evidence>
<feature type="compositionally biased region" description="Polar residues" evidence="1">
    <location>
        <begin position="54"/>
        <end position="68"/>
    </location>
</feature>
<proteinExistence type="predicted"/>
<evidence type="ECO:0000313" key="5">
    <source>
        <dbReference type="EMBL" id="KAH8024463.1"/>
    </source>
</evidence>
<feature type="domain" description="GRHL1/CP2 C-terminal" evidence="4">
    <location>
        <begin position="577"/>
        <end position="647"/>
    </location>
</feature>
<comment type="caution">
    <text evidence="5">The sequence shown here is derived from an EMBL/GenBank/DDBJ whole genome shotgun (WGS) entry which is preliminary data.</text>
</comment>
<dbReference type="AlphaFoldDB" id="A0A9J6DQH3"/>
<dbReference type="EMBL" id="JABSTU010000008">
    <property type="protein sequence ID" value="KAH8024463.1"/>
    <property type="molecule type" value="Genomic_DNA"/>
</dbReference>
<dbReference type="Proteomes" id="UP000821866">
    <property type="component" value="Chromosome 6"/>
</dbReference>
<dbReference type="VEuPathDB" id="VectorBase:LOC119172262"/>
<evidence type="ECO:0000259" key="4">
    <source>
        <dbReference type="Pfam" id="PF25416"/>
    </source>
</evidence>
<keyword evidence="6" id="KW-1185">Reference proteome</keyword>
<feature type="region of interest" description="Disordered" evidence="1">
    <location>
        <begin position="21"/>
        <end position="87"/>
    </location>
</feature>
<dbReference type="InterPro" id="IPR029526">
    <property type="entry name" value="PGBD"/>
</dbReference>
<gene>
    <name evidence="5" type="ORF">HPB51_024665</name>
</gene>
<sequence>MASTSETTRARKKAISLDADASTSDLLNSSSSEESDNDVVTSDFSFDEEISSDQPGTSAVSRGVSTSYGRDVLPPAQRRMDFRPQRDPGIDLGMPLRSRAHRLTRALDYFCLFFTAEVIRAICLNTNKYAWTHVLEKPTYSEKDRSLKEVTPEEMMKFIGLLMYMGMLKLPRLNLYWSTTKMLSELLPPKVMSRRRFTALLAMLHVSEPETNGATAQKLDKVSWLLQHINDCSATFFQPYREISVDERTVKSKARSRIWQYIRDKVVKWGYKLWVLADPKTSYTIQFIVYTGKREKPSENGLAFDVVTKLCDKYLDRGHVIYMDNFYTSTSLLVHLLECKTLACGTTRKDRRGFPSELKNITWERKAKRGDIRWLRDKGVLYLQWKDRRVVDMVSAAHTANAHVLAKRREKKNGKWEQITIGKPKLIDKYNAGLLGVDKSDELIASYNILRKCVRWWKTLFFHCIDIAAVNSYILFEAHRSQNPETPELSGLSRFDQLAFRTELVQQLLQIEDTAPASIPPTPIRPPTAVQHQPERLEIRRNCADLLRLTRDDLIQICGLADGIRLFNALHSKTIRPRLTAYISLPAEQVFRAVYLRSLTVLELLSKLTSLCSVSPFTVHDIYIDGPSGIHVLVTDECEDYTNKYDMCKLAESMPIQLIGPCSASSSTLSLLLVLLEYRYKSLHAETHPVADTLLACG</sequence>